<evidence type="ECO:0000313" key="3">
    <source>
        <dbReference type="EMBL" id="ETO12653.1"/>
    </source>
</evidence>
<dbReference type="EMBL" id="ASPP01021234">
    <property type="protein sequence ID" value="ETO12653.1"/>
    <property type="molecule type" value="Genomic_DNA"/>
</dbReference>
<evidence type="ECO:0000256" key="2">
    <source>
        <dbReference type="SAM" id="MobiDB-lite"/>
    </source>
</evidence>
<accession>X6MF55</accession>
<keyword evidence="1" id="KW-0175">Coiled coil</keyword>
<feature type="coiled-coil region" evidence="1">
    <location>
        <begin position="303"/>
        <end position="445"/>
    </location>
</feature>
<proteinExistence type="predicted"/>
<sequence length="684" mass="80227">MVTNPTTNIQKGFILHIFIIKTVLKLPKKKGHSLIFFFFNYPFLRGANIYPFTNIKSVVSSLNGIHRFDIGFVVHIVSIKKFTVKIMNIYSAKWNLMKQYLCVVAFFYVVSSLKNAILGKKGANFKKFNKIKVFAMTNRDESPVTPLAEEPSTSWADAEKETDLQNNKAGRTQIEDNDDENEKRSTPDLTLENWRSVLNDSDNAASQLIPYLEAFALQNGTLKREVEALKEKLRESKSTHRGSIFALHNKMLQKLLVTEQEHEDNIEINARKMAELEKKVHIYEEIDRGADINKTLQTFFTQEKQHLEKIQELERTNRDLEEALKIEQIKVEGANSERRQSMTTLQDQMLKRLMKAEEESESTILTLRNRIEELENQVSQERFKTEEMDKSRRASISTLHSNMTRELLDARSQHEQAKKEYNSQIKELKQQIKYLELQNSTLKQESKHSQVSYFIFFFLCIYEKEVQHLKYELKRSQEEASQCLTFFFFFDIAVFNLQCNFLMNGLVDTEEKYGEEINSMRAKVNTLEEEKKQLTKQMHAEEHKRKASNAELSSSMFQKVLFVEQEKELEKIKYELQIQDLQKQLEELKTGGPRRASEIHKSMFTSLLEAEEEYNTAKKDWEQQELKFKNDIQLLMNDKNACQHEIALLKKYAHDLEISKLEMVDQCNRQLNFLRDGIRVLGHK</sequence>
<evidence type="ECO:0000256" key="1">
    <source>
        <dbReference type="SAM" id="Coils"/>
    </source>
</evidence>
<protein>
    <recommendedName>
        <fullName evidence="5">Viral A-type inclusion protein</fullName>
    </recommendedName>
</protein>
<reference evidence="3 4" key="1">
    <citation type="journal article" date="2013" name="Curr. Biol.">
        <title>The Genome of the Foraminiferan Reticulomyxa filosa.</title>
        <authorList>
            <person name="Glockner G."/>
            <person name="Hulsmann N."/>
            <person name="Schleicher M."/>
            <person name="Noegel A.A."/>
            <person name="Eichinger L."/>
            <person name="Gallinger C."/>
            <person name="Pawlowski J."/>
            <person name="Sierra R."/>
            <person name="Euteneuer U."/>
            <person name="Pillet L."/>
            <person name="Moustafa A."/>
            <person name="Platzer M."/>
            <person name="Groth M."/>
            <person name="Szafranski K."/>
            <person name="Schliwa M."/>
        </authorList>
    </citation>
    <scope>NUCLEOTIDE SEQUENCE [LARGE SCALE GENOMIC DNA]</scope>
</reference>
<organism evidence="3 4">
    <name type="scientific">Reticulomyxa filosa</name>
    <dbReference type="NCBI Taxonomy" id="46433"/>
    <lineage>
        <taxon>Eukaryota</taxon>
        <taxon>Sar</taxon>
        <taxon>Rhizaria</taxon>
        <taxon>Retaria</taxon>
        <taxon>Foraminifera</taxon>
        <taxon>Monothalamids</taxon>
        <taxon>Reticulomyxidae</taxon>
        <taxon>Reticulomyxa</taxon>
    </lineage>
</organism>
<evidence type="ECO:0008006" key="5">
    <source>
        <dbReference type="Google" id="ProtNLM"/>
    </source>
</evidence>
<feature type="coiled-coil region" evidence="1">
    <location>
        <begin position="212"/>
        <end position="279"/>
    </location>
</feature>
<evidence type="ECO:0000313" key="4">
    <source>
        <dbReference type="Proteomes" id="UP000023152"/>
    </source>
</evidence>
<comment type="caution">
    <text evidence="3">The sequence shown here is derived from an EMBL/GenBank/DDBJ whole genome shotgun (WGS) entry which is preliminary data.</text>
</comment>
<gene>
    <name evidence="3" type="ORF">RFI_24724</name>
</gene>
<feature type="region of interest" description="Disordered" evidence="2">
    <location>
        <begin position="142"/>
        <end position="188"/>
    </location>
</feature>
<dbReference type="AlphaFoldDB" id="X6MF55"/>
<dbReference type="Proteomes" id="UP000023152">
    <property type="component" value="Unassembled WGS sequence"/>
</dbReference>
<name>X6MF55_RETFI</name>
<feature type="coiled-coil region" evidence="1">
    <location>
        <begin position="510"/>
        <end position="627"/>
    </location>
</feature>
<keyword evidence="4" id="KW-1185">Reference proteome</keyword>